<name>A0A8S5MUC8_9VIRU</name>
<organism evidence="2">
    <name type="scientific">Phage sp. ct4bw6</name>
    <dbReference type="NCBI Taxonomy" id="2826747"/>
    <lineage>
        <taxon>Viruses</taxon>
    </lineage>
</organism>
<dbReference type="EMBL" id="BK014991">
    <property type="protein sequence ID" value="DAD85942.1"/>
    <property type="molecule type" value="Genomic_DNA"/>
</dbReference>
<sequence length="225" mass="23968">MTAFTSGRDEPERNLRNLGEPWEPLRTGAASGAGAGAGGGVGSGTGTAYGTYPPEPGGRTCTDPGRDVYVPPPAARTGIGEQSREPSERAEVGRRETGRGIPRKSRAVYAVITDFSLQLQRSEKPGTELGVDRQRRCRTPMPLDRRGRSHTKWRDMPAAPVPVRLALAPVPASWAAAARERPRSGACHGAPSSRRCQRSAALRVAGTWAMSAQRWHTPALGALAL</sequence>
<protein>
    <submittedName>
        <fullName evidence="2">Uncharacterized protein</fullName>
    </submittedName>
</protein>
<evidence type="ECO:0000256" key="1">
    <source>
        <dbReference type="SAM" id="MobiDB-lite"/>
    </source>
</evidence>
<feature type="compositionally biased region" description="Gly residues" evidence="1">
    <location>
        <begin position="31"/>
        <end position="47"/>
    </location>
</feature>
<reference evidence="2" key="1">
    <citation type="journal article" date="2021" name="Proc. Natl. Acad. Sci. U.S.A.">
        <title>A Catalog of Tens of Thousands of Viruses from Human Metagenomes Reveals Hidden Associations with Chronic Diseases.</title>
        <authorList>
            <person name="Tisza M.J."/>
            <person name="Buck C.B."/>
        </authorList>
    </citation>
    <scope>NUCLEOTIDE SEQUENCE</scope>
    <source>
        <strain evidence="2">Ct4bw6</strain>
    </source>
</reference>
<accession>A0A8S5MUC8</accession>
<feature type="region of interest" description="Disordered" evidence="1">
    <location>
        <begin position="1"/>
        <end position="100"/>
    </location>
</feature>
<proteinExistence type="predicted"/>
<feature type="compositionally biased region" description="Basic and acidic residues" evidence="1">
    <location>
        <begin position="82"/>
        <end position="98"/>
    </location>
</feature>
<evidence type="ECO:0000313" key="2">
    <source>
        <dbReference type="EMBL" id="DAD85942.1"/>
    </source>
</evidence>